<feature type="transmembrane region" description="Helical" evidence="1">
    <location>
        <begin position="596"/>
        <end position="616"/>
    </location>
</feature>
<feature type="transmembrane region" description="Helical" evidence="1">
    <location>
        <begin position="459"/>
        <end position="477"/>
    </location>
</feature>
<dbReference type="FunCoup" id="A0A067PAM6">
    <property type="interactions" value="264"/>
</dbReference>
<dbReference type="InParanoid" id="A0A067PAM6"/>
<dbReference type="STRING" id="1137138.A0A067PAM6"/>
<evidence type="ECO:0000313" key="3">
    <source>
        <dbReference type="Proteomes" id="UP000027073"/>
    </source>
</evidence>
<dbReference type="InterPro" id="IPR007246">
    <property type="entry name" value="Gaa1"/>
</dbReference>
<dbReference type="PANTHER" id="PTHR13304">
    <property type="entry name" value="GLYCOSYLPHOSPHATIDYLINOSITOL ANCHOR ATTACHMENT 1 PROTEIN"/>
    <property type="match status" value="1"/>
</dbReference>
<protein>
    <recommendedName>
        <fullName evidence="4">Gaa1-domain-containing protein</fullName>
    </recommendedName>
</protein>
<feature type="transmembrane region" description="Helical" evidence="1">
    <location>
        <begin position="528"/>
        <end position="552"/>
    </location>
</feature>
<evidence type="ECO:0008006" key="4">
    <source>
        <dbReference type="Google" id="ProtNLM"/>
    </source>
</evidence>
<evidence type="ECO:0000256" key="1">
    <source>
        <dbReference type="SAM" id="Phobius"/>
    </source>
</evidence>
<name>A0A067PAM6_PLEO1</name>
<keyword evidence="1" id="KW-1133">Transmembrane helix</keyword>
<accession>A0A067PAM6</accession>
<dbReference type="Gene3D" id="3.40.630.10">
    <property type="entry name" value="Zn peptidases"/>
    <property type="match status" value="1"/>
</dbReference>
<organism evidence="2 3">
    <name type="scientific">Pleurotus ostreatus (strain PC15)</name>
    <name type="common">Oyster mushroom</name>
    <dbReference type="NCBI Taxonomy" id="1137138"/>
    <lineage>
        <taxon>Eukaryota</taxon>
        <taxon>Fungi</taxon>
        <taxon>Dikarya</taxon>
        <taxon>Basidiomycota</taxon>
        <taxon>Agaricomycotina</taxon>
        <taxon>Agaricomycetes</taxon>
        <taxon>Agaricomycetidae</taxon>
        <taxon>Agaricales</taxon>
        <taxon>Pleurotineae</taxon>
        <taxon>Pleurotaceae</taxon>
        <taxon>Pleurotus</taxon>
    </lineage>
</organism>
<feature type="transmembrane region" description="Helical" evidence="1">
    <location>
        <begin position="30"/>
        <end position="51"/>
    </location>
</feature>
<dbReference type="GO" id="GO:0016255">
    <property type="term" value="P:attachment of GPI anchor to protein"/>
    <property type="evidence" value="ECO:0007669"/>
    <property type="project" value="TreeGrafter"/>
</dbReference>
<gene>
    <name evidence="2" type="ORF">PLEOSDRAFT_1032599</name>
</gene>
<keyword evidence="1" id="KW-0812">Transmembrane</keyword>
<dbReference type="VEuPathDB" id="FungiDB:PLEOSDRAFT_1032599"/>
<dbReference type="OrthoDB" id="445301at2759"/>
<dbReference type="Pfam" id="PF04114">
    <property type="entry name" value="Gaa1"/>
    <property type="match status" value="1"/>
</dbReference>
<dbReference type="PANTHER" id="PTHR13304:SF0">
    <property type="entry name" value="GLYCOSYLPHOSPHATIDYLINOSITOL ANCHOR ATTACHMENT 1 PROTEIN"/>
    <property type="match status" value="1"/>
</dbReference>
<sequence length="624" mass="69065">MERLLRRFRRGGGDPNVTRIRRRQTLVRHLSARISLINLALFVAGYVWMLVIPLPNLGRFTYIDENALQPGQVTTYFDWGNVHTADLYLAELESLRDSNATSAERASYITTQFKRLGLPAASQAYKFDANVGSLKGVNAYAAFPSPRSSGTEAIVISASWLSRSGNDTLNLRGIATILALADYLKKYSLWAKDLVFVVSDGYLDGMQAWLNAYHSTPQSNLKAEELTLTSGVIWTALHIDYPGHSFSHLGIFHEGVNGRLTNQDLVNSFERIARSSGVPTVLYDHIDWRDNAASRAELEIIPPWVPSFLRDNHDVQTYAFQAKNVLRHVGYQARGQPSGVHGLFHQFRIDSFTIFAVPATGPHGFHAIGRIVESTLRTANNLLERLHASFFFYILTGPYRFLKIGLFLPSAILISVAMMFSGLKIWTDAGWVRDDSPTDNKTNSPQEQWTTRKRPVLSVLRVMVSTHIIGALVFWLITSPLILTSGCKLLALIFLGVSTLPMVFVTLFPSPSAAVPTSSVLKAFSLCLASTVISTTAVLNFSLAALLAILLGVPMTSARRIDSVPIGVAVSLMYTSLAFGWLVWPQAELRSAVWDWDILGVWTAPFISIVYAPLMLQSSIVCLS</sequence>
<proteinExistence type="predicted"/>
<dbReference type="HOGENOM" id="CLU_007442_0_0_1"/>
<evidence type="ECO:0000313" key="2">
    <source>
        <dbReference type="EMBL" id="KDQ33472.1"/>
    </source>
</evidence>
<keyword evidence="1" id="KW-0472">Membrane</keyword>
<feature type="transmembrane region" description="Helical" evidence="1">
    <location>
        <begin position="489"/>
        <end position="508"/>
    </location>
</feature>
<dbReference type="AlphaFoldDB" id="A0A067PAM6"/>
<feature type="transmembrane region" description="Helical" evidence="1">
    <location>
        <begin position="406"/>
        <end position="426"/>
    </location>
</feature>
<dbReference type="GO" id="GO:0042765">
    <property type="term" value="C:GPI-anchor transamidase complex"/>
    <property type="evidence" value="ECO:0007669"/>
    <property type="project" value="InterPro"/>
</dbReference>
<reference evidence="3" key="1">
    <citation type="journal article" date="2014" name="Proc. Natl. Acad. Sci. U.S.A.">
        <title>Extensive sampling of basidiomycete genomes demonstrates inadequacy of the white-rot/brown-rot paradigm for wood decay fungi.</title>
        <authorList>
            <person name="Riley R."/>
            <person name="Salamov A.A."/>
            <person name="Brown D.W."/>
            <person name="Nagy L.G."/>
            <person name="Floudas D."/>
            <person name="Held B.W."/>
            <person name="Levasseur A."/>
            <person name="Lombard V."/>
            <person name="Morin E."/>
            <person name="Otillar R."/>
            <person name="Lindquist E.A."/>
            <person name="Sun H."/>
            <person name="LaButti K.M."/>
            <person name="Schmutz J."/>
            <person name="Jabbour D."/>
            <person name="Luo H."/>
            <person name="Baker S.E."/>
            <person name="Pisabarro A.G."/>
            <person name="Walton J.D."/>
            <person name="Blanchette R.A."/>
            <person name="Henrissat B."/>
            <person name="Martin F."/>
            <person name="Cullen D."/>
            <person name="Hibbett D.S."/>
            <person name="Grigoriev I.V."/>
        </authorList>
    </citation>
    <scope>NUCLEOTIDE SEQUENCE [LARGE SCALE GENOMIC DNA]</scope>
    <source>
        <strain evidence="3">PC15</strain>
    </source>
</reference>
<dbReference type="EMBL" id="KL198004">
    <property type="protein sequence ID" value="KDQ33472.1"/>
    <property type="molecule type" value="Genomic_DNA"/>
</dbReference>
<feature type="transmembrane region" description="Helical" evidence="1">
    <location>
        <begin position="564"/>
        <end position="584"/>
    </location>
</feature>
<dbReference type="Proteomes" id="UP000027073">
    <property type="component" value="Unassembled WGS sequence"/>
</dbReference>